<organism evidence="1 2">
    <name type="scientific">Araneus ventricosus</name>
    <name type="common">Orbweaver spider</name>
    <name type="synonym">Epeira ventricosa</name>
    <dbReference type="NCBI Taxonomy" id="182803"/>
    <lineage>
        <taxon>Eukaryota</taxon>
        <taxon>Metazoa</taxon>
        <taxon>Ecdysozoa</taxon>
        <taxon>Arthropoda</taxon>
        <taxon>Chelicerata</taxon>
        <taxon>Arachnida</taxon>
        <taxon>Araneae</taxon>
        <taxon>Araneomorphae</taxon>
        <taxon>Entelegynae</taxon>
        <taxon>Araneoidea</taxon>
        <taxon>Araneidae</taxon>
        <taxon>Araneus</taxon>
    </lineage>
</organism>
<proteinExistence type="predicted"/>
<gene>
    <name evidence="1" type="ORF">AVEN_235886_1</name>
</gene>
<comment type="caution">
    <text evidence="1">The sequence shown here is derived from an EMBL/GenBank/DDBJ whole genome shotgun (WGS) entry which is preliminary data.</text>
</comment>
<dbReference type="AlphaFoldDB" id="A0A4Y2N2J6"/>
<sequence length="155" mass="17773">MEPVFSPRKAMSSFYPCIEKDSLSILKNATFHGEKTGPIDRKTKSFLIVREKRSTKYVVCYLLYGHADPIRLLRLLLPLLSKRASSSGFNFHERASLLLPHVSIPVAFHQLWPAIQMDFRRSWISRLSIAACQFSSDFALSTGFKTVWPDFSDME</sequence>
<name>A0A4Y2N2J6_ARAVE</name>
<keyword evidence="2" id="KW-1185">Reference proteome</keyword>
<dbReference type="Proteomes" id="UP000499080">
    <property type="component" value="Unassembled WGS sequence"/>
</dbReference>
<evidence type="ECO:0000313" key="1">
    <source>
        <dbReference type="EMBL" id="GBN32864.1"/>
    </source>
</evidence>
<protein>
    <submittedName>
        <fullName evidence="1">Uncharacterized protein</fullName>
    </submittedName>
</protein>
<dbReference type="EMBL" id="BGPR01008303">
    <property type="protein sequence ID" value="GBN32864.1"/>
    <property type="molecule type" value="Genomic_DNA"/>
</dbReference>
<reference evidence="1 2" key="1">
    <citation type="journal article" date="2019" name="Sci. Rep.">
        <title>Orb-weaving spider Araneus ventricosus genome elucidates the spidroin gene catalogue.</title>
        <authorList>
            <person name="Kono N."/>
            <person name="Nakamura H."/>
            <person name="Ohtoshi R."/>
            <person name="Moran D.A.P."/>
            <person name="Shinohara A."/>
            <person name="Yoshida Y."/>
            <person name="Fujiwara M."/>
            <person name="Mori M."/>
            <person name="Tomita M."/>
            <person name="Arakawa K."/>
        </authorList>
    </citation>
    <scope>NUCLEOTIDE SEQUENCE [LARGE SCALE GENOMIC DNA]</scope>
</reference>
<accession>A0A4Y2N2J6</accession>
<evidence type="ECO:0000313" key="2">
    <source>
        <dbReference type="Proteomes" id="UP000499080"/>
    </source>
</evidence>